<name>V4ACM0_LOTGI</name>
<dbReference type="InterPro" id="IPR037138">
    <property type="entry name" value="His_deacetylse_dom_sf"/>
</dbReference>
<evidence type="ECO:0000256" key="3">
    <source>
        <dbReference type="ARBA" id="ARBA00012111"/>
    </source>
</evidence>
<comment type="similarity">
    <text evidence="2">Belongs to the histone deacetylase family. HD type 2 subfamily.</text>
</comment>
<dbReference type="RefSeq" id="XP_009047533.1">
    <property type="nucleotide sequence ID" value="XM_009049285.1"/>
</dbReference>
<keyword evidence="11" id="KW-0539">Nucleus</keyword>
<dbReference type="KEGG" id="lgi:LOTGIDRAFT_139112"/>
<evidence type="ECO:0000313" key="14">
    <source>
        <dbReference type="Proteomes" id="UP000030746"/>
    </source>
</evidence>
<sequence length="440" mass="48274">MDEETASELTKQQKGGREAFLVQQREIIKHHRGPSHHRPLSRTQSSPLVTFSVPPQSAQDTGPITYNFTTGIVYDTIMLKHACTCGNDDNHLEHAGRIRSIWSQLEEHGLVGRCESVRSRKATLEELRSCHTESYTSLYGTNPLNRQKLLESSPMRFCLLPCGGVGVDSDTVWHDLHTSTAARIAAGSVTELACRVAVGELKNGLAIVRPPGHHAEAHQPMGFCYFNSIAIAAKQLKEKCNTQKVLIVDWDVHHGNGTQQMFYDNPHVLYISIHRHDNGHFFPGTGAPDECGADSGQGFNVNIAFGGSLNPPMRDAEYLAAFRTVVMPIAREFRPEIVLVSAGFDAGKGHPPPLGGYEVSPNCFGYMTRELMSLAGGKIVLCLEGGYDISSICASSIACVKALLGDEVSHFVRALDFQNSFEHCILFCGRNNPTLLNQSF</sequence>
<dbReference type="CTD" id="20234147"/>
<protein>
    <recommendedName>
        <fullName evidence="3">histone deacetylase</fullName>
        <ecNumber evidence="3">3.5.1.98</ecNumber>
    </recommendedName>
</protein>
<dbReference type="Proteomes" id="UP000030746">
    <property type="component" value="Unassembled WGS sequence"/>
</dbReference>
<dbReference type="EC" id="3.5.1.98" evidence="3"/>
<evidence type="ECO:0000256" key="9">
    <source>
        <dbReference type="ARBA" id="ARBA00023015"/>
    </source>
</evidence>
<evidence type="ECO:0000313" key="13">
    <source>
        <dbReference type="EMBL" id="ESP01759.1"/>
    </source>
</evidence>
<dbReference type="InterPro" id="IPR000286">
    <property type="entry name" value="HDACs"/>
</dbReference>
<keyword evidence="14" id="KW-1185">Reference proteome</keyword>
<dbReference type="PANTHER" id="PTHR10625:SF5">
    <property type="entry name" value="HISTONE DEACETYLASE"/>
    <property type="match status" value="1"/>
</dbReference>
<dbReference type="PRINTS" id="PR01270">
    <property type="entry name" value="HDASUPER"/>
</dbReference>
<dbReference type="OrthoDB" id="5232919at2759"/>
<dbReference type="GO" id="GO:0046872">
    <property type="term" value="F:metal ion binding"/>
    <property type="evidence" value="ECO:0007669"/>
    <property type="project" value="UniProtKB-KW"/>
</dbReference>
<evidence type="ECO:0000259" key="12">
    <source>
        <dbReference type="Pfam" id="PF00850"/>
    </source>
</evidence>
<keyword evidence="5" id="KW-0479">Metal-binding</keyword>
<dbReference type="GO" id="GO:0000118">
    <property type="term" value="C:histone deacetylase complex"/>
    <property type="evidence" value="ECO:0007669"/>
    <property type="project" value="TreeGrafter"/>
</dbReference>
<dbReference type="PANTHER" id="PTHR10625">
    <property type="entry name" value="HISTONE DEACETYLASE HDAC1-RELATED"/>
    <property type="match status" value="1"/>
</dbReference>
<evidence type="ECO:0000256" key="10">
    <source>
        <dbReference type="ARBA" id="ARBA00023163"/>
    </source>
</evidence>
<keyword evidence="7" id="KW-0862">Zinc</keyword>
<dbReference type="GeneID" id="20234147"/>
<dbReference type="InterPro" id="IPR023801">
    <property type="entry name" value="His_deacetylse_dom"/>
</dbReference>
<evidence type="ECO:0000256" key="5">
    <source>
        <dbReference type="ARBA" id="ARBA00022723"/>
    </source>
</evidence>
<gene>
    <name evidence="13" type="ORF">LOTGIDRAFT_139112</name>
</gene>
<dbReference type="FunFam" id="3.40.800.20:FF:000002">
    <property type="entry name" value="Histone deacetylase"/>
    <property type="match status" value="1"/>
</dbReference>
<dbReference type="AlphaFoldDB" id="V4ACM0"/>
<keyword evidence="8" id="KW-0156">Chromatin regulator</keyword>
<comment type="subcellular location">
    <subcellularLocation>
        <location evidence="1">Nucleus</location>
    </subcellularLocation>
</comment>
<accession>V4ACM0</accession>
<reference evidence="13 14" key="1">
    <citation type="journal article" date="2013" name="Nature">
        <title>Insights into bilaterian evolution from three spiralian genomes.</title>
        <authorList>
            <person name="Simakov O."/>
            <person name="Marletaz F."/>
            <person name="Cho S.J."/>
            <person name="Edsinger-Gonzales E."/>
            <person name="Havlak P."/>
            <person name="Hellsten U."/>
            <person name="Kuo D.H."/>
            <person name="Larsson T."/>
            <person name="Lv J."/>
            <person name="Arendt D."/>
            <person name="Savage R."/>
            <person name="Osoegawa K."/>
            <person name="de Jong P."/>
            <person name="Grimwood J."/>
            <person name="Chapman J.A."/>
            <person name="Shapiro H."/>
            <person name="Aerts A."/>
            <person name="Otillar R.P."/>
            <person name="Terry A.Y."/>
            <person name="Boore J.L."/>
            <person name="Grigoriev I.V."/>
            <person name="Lindberg D.R."/>
            <person name="Seaver E.C."/>
            <person name="Weisblat D.A."/>
            <person name="Putnam N.H."/>
            <person name="Rokhsar D.S."/>
        </authorList>
    </citation>
    <scope>NUCLEOTIDE SEQUENCE [LARGE SCALE GENOMIC DNA]</scope>
</reference>
<dbReference type="GO" id="GO:0040029">
    <property type="term" value="P:epigenetic regulation of gene expression"/>
    <property type="evidence" value="ECO:0007669"/>
    <property type="project" value="TreeGrafter"/>
</dbReference>
<organism evidence="13 14">
    <name type="scientific">Lottia gigantea</name>
    <name type="common">Giant owl limpet</name>
    <dbReference type="NCBI Taxonomy" id="225164"/>
    <lineage>
        <taxon>Eukaryota</taxon>
        <taxon>Metazoa</taxon>
        <taxon>Spiralia</taxon>
        <taxon>Lophotrochozoa</taxon>
        <taxon>Mollusca</taxon>
        <taxon>Gastropoda</taxon>
        <taxon>Patellogastropoda</taxon>
        <taxon>Lottioidea</taxon>
        <taxon>Lottiidae</taxon>
        <taxon>Lottia</taxon>
    </lineage>
</organism>
<dbReference type="GO" id="GO:0141221">
    <property type="term" value="F:histone deacetylase activity, hydrolytic mechanism"/>
    <property type="evidence" value="ECO:0007669"/>
    <property type="project" value="UniProtKB-EC"/>
</dbReference>
<evidence type="ECO:0000256" key="1">
    <source>
        <dbReference type="ARBA" id="ARBA00004123"/>
    </source>
</evidence>
<dbReference type="HOGENOM" id="CLU_007727_8_7_1"/>
<evidence type="ECO:0000256" key="8">
    <source>
        <dbReference type="ARBA" id="ARBA00022853"/>
    </source>
</evidence>
<dbReference type="Pfam" id="PF00850">
    <property type="entry name" value="Hist_deacetyl"/>
    <property type="match status" value="1"/>
</dbReference>
<evidence type="ECO:0000256" key="11">
    <source>
        <dbReference type="ARBA" id="ARBA00023242"/>
    </source>
</evidence>
<keyword evidence="9" id="KW-0805">Transcription regulation</keyword>
<dbReference type="EMBL" id="KB200385">
    <property type="protein sequence ID" value="ESP01759.1"/>
    <property type="molecule type" value="Genomic_DNA"/>
</dbReference>
<keyword evidence="10" id="KW-0804">Transcription</keyword>
<keyword evidence="4" id="KW-0678">Repressor</keyword>
<dbReference type="Gene3D" id="3.40.800.20">
    <property type="entry name" value="Histone deacetylase domain"/>
    <property type="match status" value="1"/>
</dbReference>
<evidence type="ECO:0000256" key="6">
    <source>
        <dbReference type="ARBA" id="ARBA00022801"/>
    </source>
</evidence>
<feature type="domain" description="Histone deacetylase" evidence="12">
    <location>
        <begin position="91"/>
        <end position="402"/>
    </location>
</feature>
<dbReference type="STRING" id="225164.V4ACM0"/>
<evidence type="ECO:0000256" key="2">
    <source>
        <dbReference type="ARBA" id="ARBA00007738"/>
    </source>
</evidence>
<dbReference type="InterPro" id="IPR023696">
    <property type="entry name" value="Ureohydrolase_dom_sf"/>
</dbReference>
<dbReference type="OMA" id="NITHYRT"/>
<proteinExistence type="inferred from homology"/>
<dbReference type="SUPFAM" id="SSF52768">
    <property type="entry name" value="Arginase/deacetylase"/>
    <property type="match status" value="1"/>
</dbReference>
<evidence type="ECO:0000256" key="7">
    <source>
        <dbReference type="ARBA" id="ARBA00022833"/>
    </source>
</evidence>
<keyword evidence="6" id="KW-0378">Hydrolase</keyword>
<evidence type="ECO:0000256" key="4">
    <source>
        <dbReference type="ARBA" id="ARBA00022491"/>
    </source>
</evidence>